<gene>
    <name evidence="1" type="ORF">EX30DRAFT_370910</name>
</gene>
<protein>
    <recommendedName>
        <fullName evidence="3">S-adenosyl-L-methionine-dependent methyltransferase</fullName>
    </recommendedName>
</protein>
<evidence type="ECO:0000313" key="2">
    <source>
        <dbReference type="Proteomes" id="UP000298138"/>
    </source>
</evidence>
<dbReference type="Pfam" id="PF13489">
    <property type="entry name" value="Methyltransf_23"/>
    <property type="match status" value="1"/>
</dbReference>
<evidence type="ECO:0008006" key="3">
    <source>
        <dbReference type="Google" id="ProtNLM"/>
    </source>
</evidence>
<sequence length="116" mass="13197">MRICGTVSQTPLKFPSNHPGILLSPNDEAERDHLNFYHAVQMEIWDKQLFLGSLTEKPHRVLDCGTGTGIWALDMAHQSPSAEVIGVDLSSIQQTWVYPNVRFEIDDLDQEWIFTT</sequence>
<dbReference type="OrthoDB" id="2013972at2759"/>
<dbReference type="InParanoid" id="A0A4V6RHG1"/>
<evidence type="ECO:0000313" key="1">
    <source>
        <dbReference type="EMBL" id="TGZ82235.1"/>
    </source>
</evidence>
<dbReference type="CDD" id="cd02440">
    <property type="entry name" value="AdoMet_MTases"/>
    <property type="match status" value="1"/>
</dbReference>
<organism evidence="1 2">
    <name type="scientific">Ascodesmis nigricans</name>
    <dbReference type="NCBI Taxonomy" id="341454"/>
    <lineage>
        <taxon>Eukaryota</taxon>
        <taxon>Fungi</taxon>
        <taxon>Dikarya</taxon>
        <taxon>Ascomycota</taxon>
        <taxon>Pezizomycotina</taxon>
        <taxon>Pezizomycetes</taxon>
        <taxon>Pezizales</taxon>
        <taxon>Ascodesmidaceae</taxon>
        <taxon>Ascodesmis</taxon>
    </lineage>
</organism>
<dbReference type="InterPro" id="IPR029063">
    <property type="entry name" value="SAM-dependent_MTases_sf"/>
</dbReference>
<dbReference type="EMBL" id="ML220116">
    <property type="protein sequence ID" value="TGZ82235.1"/>
    <property type="molecule type" value="Genomic_DNA"/>
</dbReference>
<reference evidence="1 2" key="1">
    <citation type="submission" date="2019-04" db="EMBL/GenBank/DDBJ databases">
        <title>Comparative genomics and transcriptomics to analyze fruiting body development in filamentous ascomycetes.</title>
        <authorList>
            <consortium name="DOE Joint Genome Institute"/>
            <person name="Lutkenhaus R."/>
            <person name="Traeger S."/>
            <person name="Breuer J."/>
            <person name="Kuo A."/>
            <person name="Lipzen A."/>
            <person name="Pangilinan J."/>
            <person name="Dilworth D."/>
            <person name="Sandor L."/>
            <person name="Poggeler S."/>
            <person name="Barry K."/>
            <person name="Grigoriev I.V."/>
            <person name="Nowrousian M."/>
        </authorList>
    </citation>
    <scope>NUCLEOTIDE SEQUENCE [LARGE SCALE GENOMIC DNA]</scope>
    <source>
        <strain evidence="1 2">CBS 389.68</strain>
    </source>
</reference>
<name>A0A4V6RHG1_9PEZI</name>
<keyword evidence="2" id="KW-1185">Reference proteome</keyword>
<dbReference type="Gene3D" id="3.40.50.150">
    <property type="entry name" value="Vaccinia Virus protein VP39"/>
    <property type="match status" value="1"/>
</dbReference>
<dbReference type="Proteomes" id="UP000298138">
    <property type="component" value="Unassembled WGS sequence"/>
</dbReference>
<dbReference type="AlphaFoldDB" id="A0A4V6RHG1"/>
<proteinExistence type="predicted"/>
<accession>A0A4V6RHG1</accession>
<dbReference type="SUPFAM" id="SSF53335">
    <property type="entry name" value="S-adenosyl-L-methionine-dependent methyltransferases"/>
    <property type="match status" value="1"/>
</dbReference>
<dbReference type="STRING" id="341454.A0A4V6RHG1"/>